<dbReference type="SUPFAM" id="SSF48403">
    <property type="entry name" value="Ankyrin repeat"/>
    <property type="match status" value="2"/>
</dbReference>
<dbReference type="InterPro" id="IPR002110">
    <property type="entry name" value="Ankyrin_rpt"/>
</dbReference>
<feature type="repeat" description="ANK" evidence="3">
    <location>
        <begin position="224"/>
        <end position="246"/>
    </location>
</feature>
<keyword evidence="1" id="KW-0677">Repeat</keyword>
<keyword evidence="2 3" id="KW-0040">ANK repeat</keyword>
<evidence type="ECO:0000313" key="5">
    <source>
        <dbReference type="WBParaSite" id="PSAMB.scaffold1344size32720.g12477.t1"/>
    </source>
</evidence>
<name>A0A914UXL9_9BILA</name>
<proteinExistence type="predicted"/>
<reference evidence="5" key="1">
    <citation type="submission" date="2022-11" db="UniProtKB">
        <authorList>
            <consortium name="WormBaseParasite"/>
        </authorList>
    </citation>
    <scope>IDENTIFICATION</scope>
</reference>
<feature type="repeat" description="ANK" evidence="3">
    <location>
        <begin position="259"/>
        <end position="291"/>
    </location>
</feature>
<dbReference type="SMART" id="SM00248">
    <property type="entry name" value="ANK"/>
    <property type="match status" value="8"/>
</dbReference>
<evidence type="ECO:0000256" key="2">
    <source>
        <dbReference type="ARBA" id="ARBA00023043"/>
    </source>
</evidence>
<sequence length="352" mass="37482">MADHWLDPVNKLNDSQVLLAARTGNVDQFEKAISEIGSDSASAGSTLSKHSNRLGKTVLHEAAQNGRACIVEICLSQLGMDPDGIKQGDWTPLMLACTKLNNNAIVQQLIDSGANLNLKNKDGWTAFHVACREGDHHALEQMLAKQATIWNSTSKNGRTPLHTAAMFGRLAAVQLLLSKCQFPVDQGDSCGSTPLMDALRFGHIDVAKILIDLGKADVFARDSLGRSPLHLAAQAGQTTSLDFLINVCGVSVDLLTEGTRQSAVHHAAKEGHVEVLRQLCNLGADCQSPDSRGRTPLHLAAIAQQADSVQFLLNECSVVDSVDLGGNLAASFATKCPVISAFSSISTIKQST</sequence>
<dbReference type="Proteomes" id="UP000887566">
    <property type="component" value="Unplaced"/>
</dbReference>
<dbReference type="Pfam" id="PF00023">
    <property type="entry name" value="Ank"/>
    <property type="match status" value="1"/>
</dbReference>
<dbReference type="PRINTS" id="PR01415">
    <property type="entry name" value="ANKYRIN"/>
</dbReference>
<evidence type="ECO:0000256" key="3">
    <source>
        <dbReference type="PROSITE-ProRule" id="PRU00023"/>
    </source>
</evidence>
<feature type="repeat" description="ANK" evidence="3">
    <location>
        <begin position="190"/>
        <end position="214"/>
    </location>
</feature>
<dbReference type="InterPro" id="IPR036770">
    <property type="entry name" value="Ankyrin_rpt-contain_sf"/>
</dbReference>
<dbReference type="PANTHER" id="PTHR24198">
    <property type="entry name" value="ANKYRIN REPEAT AND PROTEIN KINASE DOMAIN-CONTAINING PROTEIN"/>
    <property type="match status" value="1"/>
</dbReference>
<dbReference type="PROSITE" id="PS50297">
    <property type="entry name" value="ANK_REP_REGION"/>
    <property type="match status" value="6"/>
</dbReference>
<feature type="repeat" description="ANK" evidence="3">
    <location>
        <begin position="156"/>
        <end position="179"/>
    </location>
</feature>
<protein>
    <submittedName>
        <fullName evidence="5">Ankyrin repeat domain-containing protein 16</fullName>
    </submittedName>
</protein>
<dbReference type="Gene3D" id="1.25.40.20">
    <property type="entry name" value="Ankyrin repeat-containing domain"/>
    <property type="match status" value="3"/>
</dbReference>
<dbReference type="AlphaFoldDB" id="A0A914UXL9"/>
<dbReference type="WBParaSite" id="PSAMB.scaffold1344size32720.g12477.t1">
    <property type="protein sequence ID" value="PSAMB.scaffold1344size32720.g12477.t1"/>
    <property type="gene ID" value="PSAMB.scaffold1344size32720.g12477"/>
</dbReference>
<evidence type="ECO:0000313" key="4">
    <source>
        <dbReference type="Proteomes" id="UP000887566"/>
    </source>
</evidence>
<keyword evidence="4" id="KW-1185">Reference proteome</keyword>
<feature type="repeat" description="ANK" evidence="3">
    <location>
        <begin position="88"/>
        <end position="121"/>
    </location>
</feature>
<dbReference type="PROSITE" id="PS50088">
    <property type="entry name" value="ANK_REPEAT"/>
    <property type="match status" value="6"/>
</dbReference>
<feature type="repeat" description="ANK" evidence="3">
    <location>
        <begin position="292"/>
        <end position="324"/>
    </location>
</feature>
<evidence type="ECO:0000256" key="1">
    <source>
        <dbReference type="ARBA" id="ARBA00022737"/>
    </source>
</evidence>
<organism evidence="4 5">
    <name type="scientific">Plectus sambesii</name>
    <dbReference type="NCBI Taxonomy" id="2011161"/>
    <lineage>
        <taxon>Eukaryota</taxon>
        <taxon>Metazoa</taxon>
        <taxon>Ecdysozoa</taxon>
        <taxon>Nematoda</taxon>
        <taxon>Chromadorea</taxon>
        <taxon>Plectida</taxon>
        <taxon>Plectina</taxon>
        <taxon>Plectoidea</taxon>
        <taxon>Plectidae</taxon>
        <taxon>Plectus</taxon>
    </lineage>
</organism>
<dbReference type="PANTHER" id="PTHR24198:SF185">
    <property type="entry name" value="ANKYRIN-3"/>
    <property type="match status" value="1"/>
</dbReference>
<dbReference type="GO" id="GO:0005737">
    <property type="term" value="C:cytoplasm"/>
    <property type="evidence" value="ECO:0007669"/>
    <property type="project" value="TreeGrafter"/>
</dbReference>
<accession>A0A914UXL9</accession>
<dbReference type="Pfam" id="PF12796">
    <property type="entry name" value="Ank_2"/>
    <property type="match status" value="2"/>
</dbReference>